<dbReference type="Pfam" id="PF07486">
    <property type="entry name" value="Hydrolase_2"/>
    <property type="match status" value="1"/>
</dbReference>
<evidence type="ECO:0000259" key="3">
    <source>
        <dbReference type="Pfam" id="PF07486"/>
    </source>
</evidence>
<dbReference type="InterPro" id="IPR042047">
    <property type="entry name" value="SleB_dom1"/>
</dbReference>
<feature type="compositionally biased region" description="Pro residues" evidence="1">
    <location>
        <begin position="365"/>
        <end position="380"/>
    </location>
</feature>
<evidence type="ECO:0000256" key="2">
    <source>
        <dbReference type="SAM" id="Phobius"/>
    </source>
</evidence>
<keyword evidence="5" id="KW-1185">Reference proteome</keyword>
<keyword evidence="2" id="KW-0812">Transmembrane</keyword>
<feature type="domain" description="Cell wall hydrolase SleB" evidence="3">
    <location>
        <begin position="174"/>
        <end position="283"/>
    </location>
</feature>
<comment type="caution">
    <text evidence="4">The sequence shown here is derived from an EMBL/GenBank/DDBJ whole genome shotgun (WGS) entry which is preliminary data.</text>
</comment>
<dbReference type="RefSeq" id="WP_307351893.1">
    <property type="nucleotide sequence ID" value="NZ_JAUSVS010000009.1"/>
</dbReference>
<feature type="transmembrane region" description="Helical" evidence="2">
    <location>
        <begin position="29"/>
        <end position="50"/>
    </location>
</feature>
<name>A0ABU0IVN1_9CAUL</name>
<protein>
    <submittedName>
        <fullName evidence="4">Spore germination cell wall hydrolase CwlJ-like protein</fullName>
    </submittedName>
</protein>
<proteinExistence type="predicted"/>
<feature type="region of interest" description="Disordered" evidence="1">
    <location>
        <begin position="341"/>
        <end position="380"/>
    </location>
</feature>
<keyword evidence="2" id="KW-0472">Membrane</keyword>
<reference evidence="4 5" key="1">
    <citation type="submission" date="2023-07" db="EMBL/GenBank/DDBJ databases">
        <title>Genomic Encyclopedia of Type Strains, Phase IV (KMG-IV): sequencing the most valuable type-strain genomes for metagenomic binning, comparative biology and taxonomic classification.</title>
        <authorList>
            <person name="Goeker M."/>
        </authorList>
    </citation>
    <scope>NUCLEOTIDE SEQUENCE [LARGE SCALE GENOMIC DNA]</scope>
    <source>
        <strain evidence="4 5">DSM 18695</strain>
    </source>
</reference>
<dbReference type="Proteomes" id="UP001228905">
    <property type="component" value="Unassembled WGS sequence"/>
</dbReference>
<dbReference type="InterPro" id="IPR011105">
    <property type="entry name" value="Cell_wall_hydrolase_SleB"/>
</dbReference>
<dbReference type="Gene3D" id="1.10.10.2520">
    <property type="entry name" value="Cell wall hydrolase SleB, domain 1"/>
    <property type="match status" value="1"/>
</dbReference>
<keyword evidence="2" id="KW-1133">Transmembrane helix</keyword>
<evidence type="ECO:0000313" key="5">
    <source>
        <dbReference type="Proteomes" id="UP001228905"/>
    </source>
</evidence>
<dbReference type="EMBL" id="JAUSVS010000009">
    <property type="protein sequence ID" value="MDQ0466069.1"/>
    <property type="molecule type" value="Genomic_DNA"/>
</dbReference>
<evidence type="ECO:0000256" key="1">
    <source>
        <dbReference type="SAM" id="MobiDB-lite"/>
    </source>
</evidence>
<gene>
    <name evidence="4" type="ORF">QO010_003862</name>
</gene>
<accession>A0ABU0IVN1</accession>
<sequence length="380" mass="39112">MFEPSQTRVSAREPLFSKLSPSRKGGWKALIGAALTGTAVGLIVGGAYLAGGMAQAASQHARIARLADAAQDGFSESSLKTAAGRMDAGILFVAQRHDPYTSAGSAQRDRQAALLAARLERRAEKKPDAGGVLLRASFGGPFNPAAAPFRLSGALEASRDLDCLTAAVYYEARGETPSGQAAVAQVVLNRVRHPAFPKTVCGVVFQGAYSGGACQFSFACDGSMRKRREPAAWARAERVAARALNGYVMTEVGNATNFHTINVSPGWGPRMLRVAQVGLHIFYRFGGPSGSPGAFTGRPTLSIASAADAPVYGAQPTLLVSAQTSGPPEVLMASAVLSAPPPSGVGGPLGRTAEPASAPKLDAEPAPPVDAPIKSAPPSP</sequence>
<organism evidence="4 5">
    <name type="scientific">Caulobacter ginsengisoli</name>
    <dbReference type="NCBI Taxonomy" id="400775"/>
    <lineage>
        <taxon>Bacteria</taxon>
        <taxon>Pseudomonadati</taxon>
        <taxon>Pseudomonadota</taxon>
        <taxon>Alphaproteobacteria</taxon>
        <taxon>Caulobacterales</taxon>
        <taxon>Caulobacteraceae</taxon>
        <taxon>Caulobacter</taxon>
    </lineage>
</organism>
<evidence type="ECO:0000313" key="4">
    <source>
        <dbReference type="EMBL" id="MDQ0466069.1"/>
    </source>
</evidence>